<proteinExistence type="predicted"/>
<protein>
    <recommendedName>
        <fullName evidence="3">RNase H type-1 domain-containing protein</fullName>
    </recommendedName>
</protein>
<organism evidence="1 2">
    <name type="scientific">Araneus ventricosus</name>
    <name type="common">Orbweaver spider</name>
    <name type="synonym">Epeira ventricosa</name>
    <dbReference type="NCBI Taxonomy" id="182803"/>
    <lineage>
        <taxon>Eukaryota</taxon>
        <taxon>Metazoa</taxon>
        <taxon>Ecdysozoa</taxon>
        <taxon>Arthropoda</taxon>
        <taxon>Chelicerata</taxon>
        <taxon>Arachnida</taxon>
        <taxon>Araneae</taxon>
        <taxon>Araneomorphae</taxon>
        <taxon>Entelegynae</taxon>
        <taxon>Araneoidea</taxon>
        <taxon>Araneidae</taxon>
        <taxon>Araneus</taxon>
    </lineage>
</organism>
<sequence length="146" mass="17265">MKHCIHYLAEAPLDLKLTTEIETTTEIKKLKATNYLQNQRSIDCEIKLRPCERIKIKKEYFQNITEDNHIFTDGSKIENRVGAAFVHHVNKQEITKSQYRLADHNTVYIESLSDNRELIWQIRKRMKDREGIKLMQVRAHKGENGE</sequence>
<evidence type="ECO:0000313" key="2">
    <source>
        <dbReference type="Proteomes" id="UP000499080"/>
    </source>
</evidence>
<reference evidence="1 2" key="1">
    <citation type="journal article" date="2019" name="Sci. Rep.">
        <title>Orb-weaving spider Araneus ventricosus genome elucidates the spidroin gene catalogue.</title>
        <authorList>
            <person name="Kono N."/>
            <person name="Nakamura H."/>
            <person name="Ohtoshi R."/>
            <person name="Moran D.A.P."/>
            <person name="Shinohara A."/>
            <person name="Yoshida Y."/>
            <person name="Fujiwara M."/>
            <person name="Mori M."/>
            <person name="Tomita M."/>
            <person name="Arakawa K."/>
        </authorList>
    </citation>
    <scope>NUCLEOTIDE SEQUENCE [LARGE SCALE GENOMIC DNA]</scope>
</reference>
<dbReference type="AlphaFoldDB" id="A0A4Y1ZX52"/>
<evidence type="ECO:0008006" key="3">
    <source>
        <dbReference type="Google" id="ProtNLM"/>
    </source>
</evidence>
<evidence type="ECO:0000313" key="1">
    <source>
        <dbReference type="EMBL" id="GBL71461.1"/>
    </source>
</evidence>
<accession>A0A4Y1ZX52</accession>
<dbReference type="EMBL" id="BGPR01078663">
    <property type="protein sequence ID" value="GBL71461.1"/>
    <property type="molecule type" value="Genomic_DNA"/>
</dbReference>
<gene>
    <name evidence="1" type="ORF">AVEN_188019_1</name>
</gene>
<dbReference type="OrthoDB" id="411823at2759"/>
<keyword evidence="2" id="KW-1185">Reference proteome</keyword>
<comment type="caution">
    <text evidence="1">The sequence shown here is derived from an EMBL/GenBank/DDBJ whole genome shotgun (WGS) entry which is preliminary data.</text>
</comment>
<dbReference type="Proteomes" id="UP000499080">
    <property type="component" value="Unassembled WGS sequence"/>
</dbReference>
<name>A0A4Y1ZX52_ARAVE</name>